<sequence length="457" mass="51858">MSGEFKTLVDKQRRFFYTGATRKVSFRVEQLQKLKSAIKRREDDIMDAAWRDLGKSRREAFLSEIGFLYSEIKDATKNIDDWVKPRKEKTAITHVGSTSFIYKEPYGVTLIIGPWNYPFHLVMAPLIGAIAAGNTAILKPSEMTPHTSAVVREIIEDTFEEDFIAVREGDASVAKGLLEQNTDYIFFTGSVDVGRKVMEAASRHLTPVTLELGGKSPAIVMKDADVKLAAKRIVWGKFINAGQTCVAPDYILVQEKAKRKLYKYLVKYIKKFYGIGVEENKEYPRIVNEKHHDRITALLDPDKIVYGGAHNREELFIEPTIMDNVTFDDDVMGEEIFGPILPLISFEDEYEVIDLVRKRPHPLALYLFTEKKQTESLILENLSFGGGCVNDTLMHITTPHLPFGGVGESGMGAYHGRSSFETFSHEKSVLKQTNKFDLPFRYSKSEGSIKAMRKMWE</sequence>
<evidence type="ECO:0000256" key="5">
    <source>
        <dbReference type="PIRSR" id="PIRSR036492-1"/>
    </source>
</evidence>
<dbReference type="Proteomes" id="UP000278746">
    <property type="component" value="Unassembled WGS sequence"/>
</dbReference>
<dbReference type="PANTHER" id="PTHR43570">
    <property type="entry name" value="ALDEHYDE DEHYDROGENASE"/>
    <property type="match status" value="1"/>
</dbReference>
<evidence type="ECO:0000256" key="6">
    <source>
        <dbReference type="PROSITE-ProRule" id="PRU10007"/>
    </source>
</evidence>
<keyword evidence="3" id="KW-0520">NAD</keyword>
<reference evidence="9 10" key="1">
    <citation type="submission" date="2018-10" db="EMBL/GenBank/DDBJ databases">
        <title>Bacillus Keqinensis sp. nov., a moderately halophilic bacterium isolated from a saline-alkaline lake.</title>
        <authorList>
            <person name="Wang H."/>
        </authorList>
    </citation>
    <scope>NUCLEOTIDE SEQUENCE [LARGE SCALE GENOMIC DNA]</scope>
    <source>
        <strain evidence="9 10">KQ-3</strain>
    </source>
</reference>
<feature type="domain" description="Aldehyde dehydrogenase" evidence="8">
    <location>
        <begin position="18"/>
        <end position="429"/>
    </location>
</feature>
<evidence type="ECO:0000259" key="8">
    <source>
        <dbReference type="Pfam" id="PF00171"/>
    </source>
</evidence>
<evidence type="ECO:0000256" key="1">
    <source>
        <dbReference type="ARBA" id="ARBA00009986"/>
    </source>
</evidence>
<dbReference type="AlphaFoldDB" id="A0A3M7TN30"/>
<accession>A0A3M7TN30</accession>
<keyword evidence="10" id="KW-1185">Reference proteome</keyword>
<proteinExistence type="inferred from homology"/>
<dbReference type="InterPro" id="IPR016161">
    <property type="entry name" value="Ald_DH/histidinol_DH"/>
</dbReference>
<dbReference type="InterPro" id="IPR012394">
    <property type="entry name" value="Aldehyde_DH_NAD(P)"/>
</dbReference>
<dbReference type="RefSeq" id="WP_122901090.1">
    <property type="nucleotide sequence ID" value="NZ_RHIB01000003.1"/>
</dbReference>
<dbReference type="InterPro" id="IPR016163">
    <property type="entry name" value="Ald_DH_C"/>
</dbReference>
<feature type="active site" evidence="5">
    <location>
        <position position="245"/>
    </location>
</feature>
<dbReference type="GO" id="GO:0005737">
    <property type="term" value="C:cytoplasm"/>
    <property type="evidence" value="ECO:0007669"/>
    <property type="project" value="TreeGrafter"/>
</dbReference>
<dbReference type="Pfam" id="PF00171">
    <property type="entry name" value="Aldedh"/>
    <property type="match status" value="1"/>
</dbReference>
<dbReference type="EMBL" id="RHIB01000003">
    <property type="protein sequence ID" value="RNA67043.1"/>
    <property type="molecule type" value="Genomic_DNA"/>
</dbReference>
<feature type="active site" evidence="5 6">
    <location>
        <position position="211"/>
    </location>
</feature>
<dbReference type="InterPro" id="IPR029510">
    <property type="entry name" value="Ald_DH_CS_GLU"/>
</dbReference>
<protein>
    <recommendedName>
        <fullName evidence="4">Aldehyde dehydrogenase</fullName>
    </recommendedName>
</protein>
<comment type="similarity">
    <text evidence="1 4 7">Belongs to the aldehyde dehydrogenase family.</text>
</comment>
<dbReference type="FunFam" id="3.40.605.10:FF:000004">
    <property type="entry name" value="Aldehyde dehydrogenase"/>
    <property type="match status" value="1"/>
</dbReference>
<dbReference type="InterPro" id="IPR016162">
    <property type="entry name" value="Ald_DH_N"/>
</dbReference>
<dbReference type="Gene3D" id="3.40.309.10">
    <property type="entry name" value="Aldehyde Dehydrogenase, Chain A, domain 2"/>
    <property type="match status" value="1"/>
</dbReference>
<dbReference type="PROSITE" id="PS00070">
    <property type="entry name" value="ALDEHYDE_DEHYDR_CYS"/>
    <property type="match status" value="1"/>
</dbReference>
<evidence type="ECO:0000256" key="4">
    <source>
        <dbReference type="PIRNR" id="PIRNR036492"/>
    </source>
</evidence>
<dbReference type="CDD" id="cd07136">
    <property type="entry name" value="ALDH_YwdH-P39616"/>
    <property type="match status" value="1"/>
</dbReference>
<evidence type="ECO:0000256" key="3">
    <source>
        <dbReference type="ARBA" id="ARBA00023027"/>
    </source>
</evidence>
<dbReference type="OrthoDB" id="9762913at2"/>
<gene>
    <name evidence="9" type="ORF">EBO34_17795</name>
</gene>
<dbReference type="InterPro" id="IPR015590">
    <property type="entry name" value="Aldehyde_DH_dom"/>
</dbReference>
<organism evidence="9 10">
    <name type="scientific">Alteribacter keqinensis</name>
    <dbReference type="NCBI Taxonomy" id="2483800"/>
    <lineage>
        <taxon>Bacteria</taxon>
        <taxon>Bacillati</taxon>
        <taxon>Bacillota</taxon>
        <taxon>Bacilli</taxon>
        <taxon>Bacillales</taxon>
        <taxon>Bacillaceae</taxon>
        <taxon>Alteribacter</taxon>
    </lineage>
</organism>
<name>A0A3M7TN30_9BACI</name>
<dbReference type="PIRSF" id="PIRSF036492">
    <property type="entry name" value="ALDH"/>
    <property type="match status" value="1"/>
</dbReference>
<evidence type="ECO:0000313" key="9">
    <source>
        <dbReference type="EMBL" id="RNA67043.1"/>
    </source>
</evidence>
<evidence type="ECO:0000256" key="7">
    <source>
        <dbReference type="RuleBase" id="RU003345"/>
    </source>
</evidence>
<dbReference type="PANTHER" id="PTHR43570:SF16">
    <property type="entry name" value="ALDEHYDE DEHYDROGENASE TYPE III, ISOFORM Q"/>
    <property type="match status" value="1"/>
</dbReference>
<dbReference type="PROSITE" id="PS00687">
    <property type="entry name" value="ALDEHYDE_DEHYDR_GLU"/>
    <property type="match status" value="1"/>
</dbReference>
<comment type="caution">
    <text evidence="9">The sequence shown here is derived from an EMBL/GenBank/DDBJ whole genome shotgun (WGS) entry which is preliminary data.</text>
</comment>
<dbReference type="SUPFAM" id="SSF53720">
    <property type="entry name" value="ALDH-like"/>
    <property type="match status" value="1"/>
</dbReference>
<dbReference type="InterPro" id="IPR016160">
    <property type="entry name" value="Ald_DH_CS_CYS"/>
</dbReference>
<dbReference type="FunFam" id="3.40.309.10:FF:000003">
    <property type="entry name" value="Aldehyde dehydrogenase"/>
    <property type="match status" value="1"/>
</dbReference>
<evidence type="ECO:0000256" key="2">
    <source>
        <dbReference type="ARBA" id="ARBA00023002"/>
    </source>
</evidence>
<dbReference type="GO" id="GO:0004029">
    <property type="term" value="F:aldehyde dehydrogenase (NAD+) activity"/>
    <property type="evidence" value="ECO:0007669"/>
    <property type="project" value="TreeGrafter"/>
</dbReference>
<keyword evidence="2 4" id="KW-0560">Oxidoreductase</keyword>
<dbReference type="Gene3D" id="3.40.605.10">
    <property type="entry name" value="Aldehyde Dehydrogenase, Chain A, domain 1"/>
    <property type="match status" value="1"/>
</dbReference>
<evidence type="ECO:0000313" key="10">
    <source>
        <dbReference type="Proteomes" id="UP000278746"/>
    </source>
</evidence>
<dbReference type="GO" id="GO:0006081">
    <property type="term" value="P:aldehyde metabolic process"/>
    <property type="evidence" value="ECO:0007669"/>
    <property type="project" value="InterPro"/>
</dbReference>